<evidence type="ECO:0000313" key="2">
    <source>
        <dbReference type="EMBL" id="GAA2429934.1"/>
    </source>
</evidence>
<evidence type="ECO:0000259" key="1">
    <source>
        <dbReference type="Pfam" id="PF08241"/>
    </source>
</evidence>
<dbReference type="InterPro" id="IPR029063">
    <property type="entry name" value="SAM-dependent_MTases_sf"/>
</dbReference>
<evidence type="ECO:0000313" key="3">
    <source>
        <dbReference type="Proteomes" id="UP001501231"/>
    </source>
</evidence>
<dbReference type="CDD" id="cd02440">
    <property type="entry name" value="AdoMet_MTases"/>
    <property type="match status" value="1"/>
</dbReference>
<reference evidence="3" key="1">
    <citation type="journal article" date="2019" name="Int. J. Syst. Evol. Microbiol.">
        <title>The Global Catalogue of Microorganisms (GCM) 10K type strain sequencing project: providing services to taxonomists for standard genome sequencing and annotation.</title>
        <authorList>
            <consortium name="The Broad Institute Genomics Platform"/>
            <consortium name="The Broad Institute Genome Sequencing Center for Infectious Disease"/>
            <person name="Wu L."/>
            <person name="Ma J."/>
        </authorList>
    </citation>
    <scope>NUCLEOTIDE SEQUENCE [LARGE SCALE GENOMIC DNA]</scope>
    <source>
        <strain evidence="3">JCM 3325</strain>
    </source>
</reference>
<comment type="caution">
    <text evidence="2">The sequence shown here is derived from an EMBL/GenBank/DDBJ whole genome shotgun (WGS) entry which is preliminary data.</text>
</comment>
<dbReference type="InterPro" id="IPR013216">
    <property type="entry name" value="Methyltransf_11"/>
</dbReference>
<keyword evidence="3" id="KW-1185">Reference proteome</keyword>
<dbReference type="EMBL" id="BAAARW010000020">
    <property type="protein sequence ID" value="GAA2429934.1"/>
    <property type="molecule type" value="Genomic_DNA"/>
</dbReference>
<protein>
    <recommendedName>
        <fullName evidence="1">Methyltransferase type 11 domain-containing protein</fullName>
    </recommendedName>
</protein>
<sequence>MILGAGARLAPSLARVIGRIVSVDPTEPALEEIGGEAGGTQLAAVVPIAVDLTEFVLARESVDLVVSSYVLHHLHNAEKKAIVNGARRWLRPGGRLVVGDMMFQRGSSPGDQGIVRTKLRILEDERPGRTWQHLRTITKFGYHLATSSAAPPEFWITAFRDAGFHNVGHTQVSSEAGVVWGQI</sequence>
<gene>
    <name evidence="2" type="ORF">GCM10010191_49170</name>
</gene>
<organism evidence="2 3">
    <name type="scientific">Actinomadura vinacea</name>
    <dbReference type="NCBI Taxonomy" id="115336"/>
    <lineage>
        <taxon>Bacteria</taxon>
        <taxon>Bacillati</taxon>
        <taxon>Actinomycetota</taxon>
        <taxon>Actinomycetes</taxon>
        <taxon>Streptosporangiales</taxon>
        <taxon>Thermomonosporaceae</taxon>
        <taxon>Actinomadura</taxon>
    </lineage>
</organism>
<accession>A0ABP5WPF9</accession>
<dbReference type="Pfam" id="PF08241">
    <property type="entry name" value="Methyltransf_11"/>
    <property type="match status" value="1"/>
</dbReference>
<proteinExistence type="predicted"/>
<name>A0ABP5WPF9_9ACTN</name>
<dbReference type="Gene3D" id="3.40.50.150">
    <property type="entry name" value="Vaccinia Virus protein VP39"/>
    <property type="match status" value="1"/>
</dbReference>
<dbReference type="RefSeq" id="WP_344591928.1">
    <property type="nucleotide sequence ID" value="NZ_BAAARW010000020.1"/>
</dbReference>
<dbReference type="Proteomes" id="UP001501231">
    <property type="component" value="Unassembled WGS sequence"/>
</dbReference>
<feature type="domain" description="Methyltransferase type 11" evidence="1">
    <location>
        <begin position="6"/>
        <end position="98"/>
    </location>
</feature>
<dbReference type="SUPFAM" id="SSF53335">
    <property type="entry name" value="S-adenosyl-L-methionine-dependent methyltransferases"/>
    <property type="match status" value="1"/>
</dbReference>